<evidence type="ECO:0000313" key="2">
    <source>
        <dbReference type="Proteomes" id="UP001236507"/>
    </source>
</evidence>
<accession>A0ABT6YD35</accession>
<sequence length="253" mass="29503">MKNEPHCINKNDLLERTKQDIVQFGLQVISVTSTDYSPSFSYSIGLTQTYQHPEIICFGLSSSLGHEIINDIASMIKNGTIFEEGEIYTDIFQDSRATFLSVDASNLEYYFGAGLNYYQDKSFEALQLVWTDRNDLFPWEDNFEEEFLYQQPLLDRNTAFKFNEPPHLSIFTTRQWLEEHKPILRVVHDHDGDWQFLTGDQIPKDIRVVSLSEIVRSDHTLNEVFDLEYGEDAERASVGEAWERNSLEEYEEE</sequence>
<name>A0ABT6YD35_9BACT</name>
<organism evidence="1 2">
    <name type="scientific">Flectobacillus roseus</name>
    <dbReference type="NCBI Taxonomy" id="502259"/>
    <lineage>
        <taxon>Bacteria</taxon>
        <taxon>Pseudomonadati</taxon>
        <taxon>Bacteroidota</taxon>
        <taxon>Cytophagia</taxon>
        <taxon>Cytophagales</taxon>
        <taxon>Flectobacillaceae</taxon>
        <taxon>Flectobacillus</taxon>
    </lineage>
</organism>
<dbReference type="EMBL" id="JASHIF010000020">
    <property type="protein sequence ID" value="MDI9861500.1"/>
    <property type="molecule type" value="Genomic_DNA"/>
</dbReference>
<keyword evidence="2" id="KW-1185">Reference proteome</keyword>
<dbReference type="RefSeq" id="WP_283345896.1">
    <property type="nucleotide sequence ID" value="NZ_JASHIF010000020.1"/>
</dbReference>
<proteinExistence type="predicted"/>
<comment type="caution">
    <text evidence="1">The sequence shown here is derived from an EMBL/GenBank/DDBJ whole genome shotgun (WGS) entry which is preliminary data.</text>
</comment>
<reference evidence="1 2" key="1">
    <citation type="submission" date="2023-05" db="EMBL/GenBank/DDBJ databases">
        <title>Novel species of genus Flectobacillus isolated from stream in China.</title>
        <authorList>
            <person name="Lu H."/>
        </authorList>
    </citation>
    <scope>NUCLEOTIDE SEQUENCE [LARGE SCALE GENOMIC DNA]</scope>
    <source>
        <strain evidence="1 2">KCTC 42575</strain>
    </source>
</reference>
<gene>
    <name evidence="1" type="ORF">QM524_19935</name>
</gene>
<dbReference type="Proteomes" id="UP001236507">
    <property type="component" value="Unassembled WGS sequence"/>
</dbReference>
<dbReference type="InterPro" id="IPR025358">
    <property type="entry name" value="DUF4262"/>
</dbReference>
<evidence type="ECO:0000313" key="1">
    <source>
        <dbReference type="EMBL" id="MDI9861500.1"/>
    </source>
</evidence>
<dbReference type="Pfam" id="PF14081">
    <property type="entry name" value="DUF4262"/>
    <property type="match status" value="1"/>
</dbReference>
<protein>
    <submittedName>
        <fullName evidence="1">DUF4262 domain-containing protein</fullName>
    </submittedName>
</protein>